<protein>
    <recommendedName>
        <fullName evidence="1">RSE1/DDB1/CPSF1 first beta-propeller domain-containing protein</fullName>
    </recommendedName>
</protein>
<proteinExistence type="predicted"/>
<evidence type="ECO:0000259" key="1">
    <source>
        <dbReference type="Pfam" id="PF10433"/>
    </source>
</evidence>
<feature type="domain" description="RSE1/DDB1/CPSF1 first beta-propeller" evidence="1">
    <location>
        <begin position="33"/>
        <end position="90"/>
    </location>
</feature>
<comment type="caution">
    <text evidence="2">The sequence shown here is derived from an EMBL/GenBank/DDBJ whole genome shotgun (WGS) entry which is preliminary data.</text>
</comment>
<dbReference type="AlphaFoldDB" id="A0A4S4EX77"/>
<accession>A0A4S4EX77</accession>
<keyword evidence="3" id="KW-1185">Reference proteome</keyword>
<dbReference type="InterPro" id="IPR015943">
    <property type="entry name" value="WD40/YVTN_repeat-like_dom_sf"/>
</dbReference>
<name>A0A4S4EX77_CAMSN</name>
<dbReference type="Gene3D" id="2.130.10.10">
    <property type="entry name" value="YVTN repeat-like/Quinoprotein amine dehydrogenase"/>
    <property type="match status" value="1"/>
</dbReference>
<organism evidence="2 3">
    <name type="scientific">Camellia sinensis var. sinensis</name>
    <name type="common">China tea</name>
    <dbReference type="NCBI Taxonomy" id="542762"/>
    <lineage>
        <taxon>Eukaryota</taxon>
        <taxon>Viridiplantae</taxon>
        <taxon>Streptophyta</taxon>
        <taxon>Embryophyta</taxon>
        <taxon>Tracheophyta</taxon>
        <taxon>Spermatophyta</taxon>
        <taxon>Magnoliopsida</taxon>
        <taxon>eudicotyledons</taxon>
        <taxon>Gunneridae</taxon>
        <taxon>Pentapetalae</taxon>
        <taxon>asterids</taxon>
        <taxon>Ericales</taxon>
        <taxon>Theaceae</taxon>
        <taxon>Camellia</taxon>
    </lineage>
</organism>
<dbReference type="EMBL" id="SDRB02001519">
    <property type="protein sequence ID" value="THG21174.1"/>
    <property type="molecule type" value="Genomic_DNA"/>
</dbReference>
<dbReference type="InterPro" id="IPR018846">
    <property type="entry name" value="Beta-prop_RSE1/DDB1/CPSF1_1st"/>
</dbReference>
<evidence type="ECO:0000313" key="2">
    <source>
        <dbReference type="EMBL" id="THG21174.1"/>
    </source>
</evidence>
<dbReference type="STRING" id="542762.A0A4S4EX77"/>
<dbReference type="Proteomes" id="UP000306102">
    <property type="component" value="Unassembled WGS sequence"/>
</dbReference>
<evidence type="ECO:0000313" key="3">
    <source>
        <dbReference type="Proteomes" id="UP000306102"/>
    </source>
</evidence>
<dbReference type="Pfam" id="PF10433">
    <property type="entry name" value="Beta-prop_RSE1_1st"/>
    <property type="match status" value="1"/>
</dbReference>
<sequence>MAVSEEESSSAKSRSGSNGVHYLAKCVLRGSVVLQVVQGHIRSPSSNDVVFGKETSIELVIIDDDGIAQSICEQPVFGTIKDLIILPWNEKFHARSPQPNENSHLLYLQCGVVSNCDDNEHHRRLEESSPMVLFTTGFEWRGRWIVDGGGSRCPHGITVFTELVLHGFDCNGSVAGFELVEGLGLRWQIWLNVKLL</sequence>
<gene>
    <name evidence="2" type="ORF">TEA_006488</name>
</gene>
<reference evidence="2 3" key="1">
    <citation type="journal article" date="2018" name="Proc. Natl. Acad. Sci. U.S.A.">
        <title>Draft genome sequence of Camellia sinensis var. sinensis provides insights into the evolution of the tea genome and tea quality.</title>
        <authorList>
            <person name="Wei C."/>
            <person name="Yang H."/>
            <person name="Wang S."/>
            <person name="Zhao J."/>
            <person name="Liu C."/>
            <person name="Gao L."/>
            <person name="Xia E."/>
            <person name="Lu Y."/>
            <person name="Tai Y."/>
            <person name="She G."/>
            <person name="Sun J."/>
            <person name="Cao H."/>
            <person name="Tong W."/>
            <person name="Gao Q."/>
            <person name="Li Y."/>
            <person name="Deng W."/>
            <person name="Jiang X."/>
            <person name="Wang W."/>
            <person name="Chen Q."/>
            <person name="Zhang S."/>
            <person name="Li H."/>
            <person name="Wu J."/>
            <person name="Wang P."/>
            <person name="Li P."/>
            <person name="Shi C."/>
            <person name="Zheng F."/>
            <person name="Jian J."/>
            <person name="Huang B."/>
            <person name="Shan D."/>
            <person name="Shi M."/>
            <person name="Fang C."/>
            <person name="Yue Y."/>
            <person name="Li F."/>
            <person name="Li D."/>
            <person name="Wei S."/>
            <person name="Han B."/>
            <person name="Jiang C."/>
            <person name="Yin Y."/>
            <person name="Xia T."/>
            <person name="Zhang Z."/>
            <person name="Bennetzen J.L."/>
            <person name="Zhao S."/>
            <person name="Wan X."/>
        </authorList>
    </citation>
    <scope>NUCLEOTIDE SEQUENCE [LARGE SCALE GENOMIC DNA]</scope>
    <source>
        <strain evidence="3">cv. Shuchazao</strain>
        <tissue evidence="2">Leaf</tissue>
    </source>
</reference>